<evidence type="ECO:0000256" key="5">
    <source>
        <dbReference type="NCBIfam" id="TIGR02228"/>
    </source>
</evidence>
<name>A0A431VWG5_9BACI</name>
<dbReference type="EC" id="3.4.21.89" evidence="5"/>
<dbReference type="InterPro" id="IPR019533">
    <property type="entry name" value="Peptidase_S26"/>
</dbReference>
<dbReference type="AlphaFoldDB" id="A0A431VWG5"/>
<reference evidence="7 8" key="1">
    <citation type="submission" date="2018-12" db="EMBL/GenBank/DDBJ databases">
        <title>Bacillus yapensis draft genome sequence.</title>
        <authorList>
            <person name="Yu L."/>
            <person name="Xu X."/>
            <person name="Tang X."/>
        </authorList>
    </citation>
    <scope>NUCLEOTIDE SEQUENCE [LARGE SCALE GENOMIC DNA]</scope>
    <source>
        <strain evidence="7 8">XXST-01</strain>
    </source>
</reference>
<dbReference type="GO" id="GO:0006465">
    <property type="term" value="P:signal peptide processing"/>
    <property type="evidence" value="ECO:0007669"/>
    <property type="project" value="UniProtKB-UniRule"/>
</dbReference>
<evidence type="ECO:0000256" key="6">
    <source>
        <dbReference type="SAM" id="Phobius"/>
    </source>
</evidence>
<organism evidence="7 8">
    <name type="scientific">Bacillus yapensis</name>
    <dbReference type="NCBI Taxonomy" id="2492960"/>
    <lineage>
        <taxon>Bacteria</taxon>
        <taxon>Bacillati</taxon>
        <taxon>Bacillota</taxon>
        <taxon>Bacilli</taxon>
        <taxon>Bacillales</taxon>
        <taxon>Bacillaceae</taxon>
        <taxon>Bacillus</taxon>
    </lineage>
</organism>
<comment type="caution">
    <text evidence="7">The sequence shown here is derived from an EMBL/GenBank/DDBJ whole genome shotgun (WGS) entry which is preliminary data.</text>
</comment>
<dbReference type="EMBL" id="RXNT01000018">
    <property type="protein sequence ID" value="RTR27582.1"/>
    <property type="molecule type" value="Genomic_DNA"/>
</dbReference>
<keyword evidence="2 6" id="KW-0812">Transmembrane</keyword>
<dbReference type="Proteomes" id="UP000271374">
    <property type="component" value="Unassembled WGS sequence"/>
</dbReference>
<dbReference type="PANTHER" id="PTHR10806">
    <property type="entry name" value="SIGNAL PEPTIDASE COMPLEX CATALYTIC SUBUNIT SEC11"/>
    <property type="match status" value="1"/>
</dbReference>
<dbReference type="RefSeq" id="WP_126410330.1">
    <property type="nucleotide sequence ID" value="NZ_RXNT01000018.1"/>
</dbReference>
<keyword evidence="8" id="KW-1185">Reference proteome</keyword>
<evidence type="ECO:0000313" key="7">
    <source>
        <dbReference type="EMBL" id="RTR27582.1"/>
    </source>
</evidence>
<feature type="transmembrane region" description="Helical" evidence="6">
    <location>
        <begin position="12"/>
        <end position="34"/>
    </location>
</feature>
<comment type="subcellular location">
    <subcellularLocation>
        <location evidence="1">Membrane</location>
    </subcellularLocation>
</comment>
<proteinExistence type="predicted"/>
<dbReference type="InterPro" id="IPR036286">
    <property type="entry name" value="LexA/Signal_pep-like_sf"/>
</dbReference>
<dbReference type="NCBIfam" id="TIGR02228">
    <property type="entry name" value="sigpep_I_arch"/>
    <property type="match status" value="1"/>
</dbReference>
<accession>A0A431VWG5</accession>
<evidence type="ECO:0000256" key="4">
    <source>
        <dbReference type="ARBA" id="ARBA00023136"/>
    </source>
</evidence>
<protein>
    <recommendedName>
        <fullName evidence="5">Signal peptidase I</fullName>
        <ecNumber evidence="5">3.4.21.89</ecNumber>
    </recommendedName>
</protein>
<dbReference type="GO" id="GO:0016020">
    <property type="term" value="C:membrane"/>
    <property type="evidence" value="ECO:0007669"/>
    <property type="project" value="UniProtKB-SubCell"/>
</dbReference>
<keyword evidence="4 6" id="KW-0472">Membrane</keyword>
<evidence type="ECO:0000256" key="2">
    <source>
        <dbReference type="ARBA" id="ARBA00022692"/>
    </source>
</evidence>
<evidence type="ECO:0000256" key="1">
    <source>
        <dbReference type="ARBA" id="ARBA00004370"/>
    </source>
</evidence>
<dbReference type="OrthoDB" id="2243765at2"/>
<dbReference type="InterPro" id="IPR001733">
    <property type="entry name" value="Peptidase_S26B"/>
</dbReference>
<feature type="transmembrane region" description="Helical" evidence="6">
    <location>
        <begin position="153"/>
        <end position="175"/>
    </location>
</feature>
<keyword evidence="3 6" id="KW-1133">Transmembrane helix</keyword>
<keyword evidence="7" id="KW-0378">Hydrolase</keyword>
<dbReference type="PANTHER" id="PTHR10806:SF6">
    <property type="entry name" value="SIGNAL PEPTIDASE COMPLEX CATALYTIC SUBUNIT SEC11"/>
    <property type="match status" value="1"/>
</dbReference>
<dbReference type="GO" id="GO:0009003">
    <property type="term" value="F:signal peptidase activity"/>
    <property type="evidence" value="ECO:0007669"/>
    <property type="project" value="UniProtKB-EC"/>
</dbReference>
<evidence type="ECO:0000256" key="3">
    <source>
        <dbReference type="ARBA" id="ARBA00022989"/>
    </source>
</evidence>
<gene>
    <name evidence="7" type="ORF">EKG37_18850</name>
</gene>
<evidence type="ECO:0000313" key="8">
    <source>
        <dbReference type="Proteomes" id="UP000271374"/>
    </source>
</evidence>
<dbReference type="NCBIfam" id="NF046067">
    <property type="entry name" value="SigPepSipWBacil"/>
    <property type="match status" value="1"/>
</dbReference>
<dbReference type="GO" id="GO:0004252">
    <property type="term" value="F:serine-type endopeptidase activity"/>
    <property type="evidence" value="ECO:0007669"/>
    <property type="project" value="UniProtKB-UniRule"/>
</dbReference>
<dbReference type="SUPFAM" id="SSF51306">
    <property type="entry name" value="LexA/Signal peptidase"/>
    <property type="match status" value="1"/>
</dbReference>
<sequence length="191" mass="21289">MILKSITRLLSKILAFLFYVALLFMFFVIGSAIFSGGEPNLFGYQIKTVLSGSMEPNIKTGSIVIVKTGGDPTTFKENDIITFKATENRIVTHRIVDVVQKNGQTMYRMKGDSNKTKDMNLVLPQNVIGEYTNITIPYIGYFIEFTKSKGGSLLLFLIPGLLLFGYSLVAIWRAFTQHKKENSPESVAGTK</sequence>
<dbReference type="CDD" id="cd06530">
    <property type="entry name" value="S26_SPase_I"/>
    <property type="match status" value="1"/>
</dbReference>